<dbReference type="InterPro" id="IPR022597">
    <property type="entry name" value="GhoS"/>
</dbReference>
<dbReference type="EMBL" id="AFCS01000611">
    <property type="protein sequence ID" value="EHC78667.1"/>
    <property type="molecule type" value="Genomic_DNA"/>
</dbReference>
<organism evidence="1 2">
    <name type="scientific">Salmonella enterica subsp. enterica serovar Montevideo str. S5-403</name>
    <dbReference type="NCBI Taxonomy" id="913242"/>
    <lineage>
        <taxon>Bacteria</taxon>
        <taxon>Pseudomonadati</taxon>
        <taxon>Pseudomonadota</taxon>
        <taxon>Gammaproteobacteria</taxon>
        <taxon>Enterobacterales</taxon>
        <taxon>Enterobacteriaceae</taxon>
        <taxon>Salmonella</taxon>
    </lineage>
</organism>
<dbReference type="Pfam" id="PF11080">
    <property type="entry name" value="GhoS"/>
    <property type="match status" value="1"/>
</dbReference>
<dbReference type="InterPro" id="IPR038241">
    <property type="entry name" value="GhoS_sf"/>
</dbReference>
<gene>
    <name evidence="1" type="ORF">LTSEMON_2560</name>
</gene>
<reference evidence="1 2" key="1">
    <citation type="journal article" date="2011" name="BMC Genomics">
        <title>Genome sequencing reveals diversification of virulence factor content and possible host adaptation in distinct subpopulations of Salmonella enterica.</title>
        <authorList>
            <person name="den Bakker H.C."/>
            <person name="Moreno Switt A.I."/>
            <person name="Govoni G."/>
            <person name="Cummings C.A."/>
            <person name="Ranieri M.L."/>
            <person name="Degoricija L."/>
            <person name="Hoelzer K."/>
            <person name="Rodriguez-Rivera L.D."/>
            <person name="Brown S."/>
            <person name="Bolchacova E."/>
            <person name="Furtado M.R."/>
            <person name="Wiedmann M."/>
        </authorList>
    </citation>
    <scope>NUCLEOTIDE SEQUENCE [LARGE SCALE GENOMIC DNA]</scope>
    <source>
        <strain evidence="1 2">S5-403</strain>
    </source>
</reference>
<evidence type="ECO:0000313" key="2">
    <source>
        <dbReference type="Proteomes" id="UP000003221"/>
    </source>
</evidence>
<sequence length="90" mass="10139">MASGDITRYVITVTFHEDSLTEINELNNHLTRSGFLLTLTDDEGNVHELGTNTFGFVSAQSESRDYFSFVLALRALMKSKRLSPDLQKAR</sequence>
<dbReference type="AlphaFoldDB" id="G5Q3I1"/>
<name>G5Q3I1_SALMO</name>
<proteinExistence type="predicted"/>
<dbReference type="Proteomes" id="UP000003221">
    <property type="component" value="Unassembled WGS sequence"/>
</dbReference>
<dbReference type="PATRIC" id="fig|913242.3.peg.2228"/>
<dbReference type="GO" id="GO:0004521">
    <property type="term" value="F:RNA endonuclease activity"/>
    <property type="evidence" value="ECO:0007669"/>
    <property type="project" value="InterPro"/>
</dbReference>
<evidence type="ECO:0000313" key="1">
    <source>
        <dbReference type="EMBL" id="EHC78667.1"/>
    </source>
</evidence>
<accession>G5Q3I1</accession>
<comment type="caution">
    <text evidence="1">The sequence shown here is derived from an EMBL/GenBank/DDBJ whole genome shotgun (WGS) entry which is preliminary data.</text>
</comment>
<protein>
    <submittedName>
        <fullName evidence="1">Uncharacterized protein</fullName>
    </submittedName>
</protein>
<dbReference type="Gene3D" id="3.30.70.2360">
    <property type="match status" value="1"/>
</dbReference>